<evidence type="ECO:0000256" key="1">
    <source>
        <dbReference type="SAM" id="Coils"/>
    </source>
</evidence>
<evidence type="ECO:0000313" key="4">
    <source>
        <dbReference type="Proteomes" id="UP000807353"/>
    </source>
</evidence>
<feature type="coiled-coil region" evidence="1">
    <location>
        <begin position="103"/>
        <end position="130"/>
    </location>
</feature>
<comment type="caution">
    <text evidence="3">The sequence shown here is derived from an EMBL/GenBank/DDBJ whole genome shotgun (WGS) entry which is preliminary data.</text>
</comment>
<feature type="compositionally biased region" description="Basic and acidic residues" evidence="2">
    <location>
        <begin position="426"/>
        <end position="447"/>
    </location>
</feature>
<feature type="compositionally biased region" description="Acidic residues" evidence="2">
    <location>
        <begin position="463"/>
        <end position="472"/>
    </location>
</feature>
<organism evidence="3 4">
    <name type="scientific">Collybia nuda</name>
    <dbReference type="NCBI Taxonomy" id="64659"/>
    <lineage>
        <taxon>Eukaryota</taxon>
        <taxon>Fungi</taxon>
        <taxon>Dikarya</taxon>
        <taxon>Basidiomycota</taxon>
        <taxon>Agaricomycotina</taxon>
        <taxon>Agaricomycetes</taxon>
        <taxon>Agaricomycetidae</taxon>
        <taxon>Agaricales</taxon>
        <taxon>Tricholomatineae</taxon>
        <taxon>Clitocybaceae</taxon>
        <taxon>Collybia</taxon>
    </lineage>
</organism>
<feature type="compositionally biased region" description="Polar residues" evidence="2">
    <location>
        <begin position="297"/>
        <end position="311"/>
    </location>
</feature>
<feature type="compositionally biased region" description="Polar residues" evidence="2">
    <location>
        <begin position="217"/>
        <end position="238"/>
    </location>
</feature>
<feature type="compositionally biased region" description="Polar residues" evidence="2">
    <location>
        <begin position="355"/>
        <end position="373"/>
    </location>
</feature>
<evidence type="ECO:0000313" key="3">
    <source>
        <dbReference type="EMBL" id="KAF9464471.1"/>
    </source>
</evidence>
<gene>
    <name evidence="3" type="ORF">BDZ94DRAFT_496160</name>
</gene>
<feature type="compositionally biased region" description="Polar residues" evidence="2">
    <location>
        <begin position="392"/>
        <end position="425"/>
    </location>
</feature>
<dbReference type="AlphaFoldDB" id="A0A9P5Y9T3"/>
<name>A0A9P5Y9T3_9AGAR</name>
<dbReference type="Proteomes" id="UP000807353">
    <property type="component" value="Unassembled WGS sequence"/>
</dbReference>
<evidence type="ECO:0000256" key="2">
    <source>
        <dbReference type="SAM" id="MobiDB-lite"/>
    </source>
</evidence>
<accession>A0A9P5Y9T3</accession>
<feature type="region of interest" description="Disordered" evidence="2">
    <location>
        <begin position="254"/>
        <end position="317"/>
    </location>
</feature>
<sequence>MNPDLPMSNTPTNNTFQFSQDASNLRGRVVEILSKTANGCLTELGYYPGMPQKMRELEQMNAQWQQENVKLFQDNRSLARALQAQSERLKLITGPEIQRLNAMRTLELKVQALVDERSNLLKQNEALMANQQHNTEYGRLYTEYTKLSVTYGAAFNEIAQLRNYIQVITNGQYTLSSPMTRPTATTNTRQPARQNSEPMNITQSRMAPPIRRPSADYPSQTHPMSQQGGHPQEKSNIPVPTNLTHPFIHYHRPISAPSAIPTNQPSFNHHPPLSIQTSSFVAPSNHQTPHLPPTPMSAVNPSQVSTSQETHNPTTTPFPINFTTIQSNGNVITSSTTTLQQCTQGQVQPDVVSDSAHSALTKVSSSDETSNESLPEAPGASTLSMVAVATTPSVLSQPPDAVTTSSPRPETSKRGSINMSDTQDIGDQRYKKQRLEDSDLLTERTDGQDPAADVNDTARAEGMDVDQESDDGVVEIGPDGLRLEEDCLSALIDDDDEDDTLQTCMLCKARFEMKYTTDPPQVFVRATKEELIEHCSTEHHDAWETLRRNV</sequence>
<keyword evidence="4" id="KW-1185">Reference proteome</keyword>
<protein>
    <submittedName>
        <fullName evidence="3">Uncharacterized protein</fullName>
    </submittedName>
</protein>
<feature type="region of interest" description="Disordered" evidence="2">
    <location>
        <begin position="392"/>
        <end position="472"/>
    </location>
</feature>
<feature type="region of interest" description="Disordered" evidence="2">
    <location>
        <begin position="348"/>
        <end position="379"/>
    </location>
</feature>
<feature type="region of interest" description="Disordered" evidence="2">
    <location>
        <begin position="176"/>
        <end position="238"/>
    </location>
</feature>
<feature type="compositionally biased region" description="Polar residues" evidence="2">
    <location>
        <begin position="176"/>
        <end position="205"/>
    </location>
</feature>
<dbReference type="EMBL" id="MU150254">
    <property type="protein sequence ID" value="KAF9464471.1"/>
    <property type="molecule type" value="Genomic_DNA"/>
</dbReference>
<keyword evidence="1" id="KW-0175">Coiled coil</keyword>
<dbReference type="OrthoDB" id="3263403at2759"/>
<feature type="compositionally biased region" description="Polar residues" evidence="2">
    <location>
        <begin position="274"/>
        <end position="288"/>
    </location>
</feature>
<reference evidence="3" key="1">
    <citation type="submission" date="2020-11" db="EMBL/GenBank/DDBJ databases">
        <authorList>
            <consortium name="DOE Joint Genome Institute"/>
            <person name="Ahrendt S."/>
            <person name="Riley R."/>
            <person name="Andreopoulos W."/>
            <person name="Labutti K."/>
            <person name="Pangilinan J."/>
            <person name="Ruiz-Duenas F.J."/>
            <person name="Barrasa J.M."/>
            <person name="Sanchez-Garcia M."/>
            <person name="Camarero S."/>
            <person name="Miyauchi S."/>
            <person name="Serrano A."/>
            <person name="Linde D."/>
            <person name="Babiker R."/>
            <person name="Drula E."/>
            <person name="Ayuso-Fernandez I."/>
            <person name="Pacheco R."/>
            <person name="Padilla G."/>
            <person name="Ferreira P."/>
            <person name="Barriuso J."/>
            <person name="Kellner H."/>
            <person name="Castanera R."/>
            <person name="Alfaro M."/>
            <person name="Ramirez L."/>
            <person name="Pisabarro A.G."/>
            <person name="Kuo A."/>
            <person name="Tritt A."/>
            <person name="Lipzen A."/>
            <person name="He G."/>
            <person name="Yan M."/>
            <person name="Ng V."/>
            <person name="Cullen D."/>
            <person name="Martin F."/>
            <person name="Rosso M.-N."/>
            <person name="Henrissat B."/>
            <person name="Hibbett D."/>
            <person name="Martinez A.T."/>
            <person name="Grigoriev I.V."/>
        </authorList>
    </citation>
    <scope>NUCLEOTIDE SEQUENCE</scope>
    <source>
        <strain evidence="3">CBS 247.69</strain>
    </source>
</reference>
<proteinExistence type="predicted"/>